<dbReference type="InterPro" id="IPR018108">
    <property type="entry name" value="MCP_transmembrane"/>
</dbReference>
<keyword evidence="8 9" id="KW-0472">Membrane</keyword>
<evidence type="ECO:0000256" key="7">
    <source>
        <dbReference type="ARBA" id="ARBA00023128"/>
    </source>
</evidence>
<evidence type="ECO:0000256" key="6">
    <source>
        <dbReference type="ARBA" id="ARBA00022792"/>
    </source>
</evidence>
<dbReference type="GO" id="GO:0055085">
    <property type="term" value="P:transmembrane transport"/>
    <property type="evidence" value="ECO:0007669"/>
    <property type="project" value="InterPro"/>
</dbReference>
<evidence type="ECO:0000313" key="11">
    <source>
        <dbReference type="EMBL" id="KAH3860119.1"/>
    </source>
</evidence>
<dbReference type="PRINTS" id="PR00928">
    <property type="entry name" value="GRAVESDC"/>
</dbReference>
<evidence type="ECO:0000256" key="4">
    <source>
        <dbReference type="ARBA" id="ARBA00022692"/>
    </source>
</evidence>
<sequence length="551" mass="61740">MFPGRRWSELFHSGQEHCWSGGQVTDSQRRQMGCPTSNVDMADMSAADTGSKTLLSARDLTSWARIDARWSELRRADHGACQHTCQQNEPNEAQCSMYPQCGHEMSPWSSTELSFLDKDTNFDSDHTRISPKQKSEDPDVLGHLSEQIKSSLAGYNSSDSQWILLHVFYLLKSNFVVHAAEKDPPLSGTDTSNGQLSSHLTGENLNANIVTGHGAINTGVSVRRRGQIFLRSSHPHINGNGEHFHHEEHHINQKVSNRHKILTSLMAGGLAGAIAKTTIAPLDRTKINFQTSDQKFSPRRAVEFIKRVYQTEGFRALWRGNSATMVRVVPYAAIQYSAHEQYKLLFNKGSNKKHLPPVRRAMAGSLAGITATSLTYPLDFARARMAVTAKERYGNLLIVFRTVWREEGWRIFMKGYTPTVLGSCIYSGISFFTYETLKKEHASYSMGVDPTPFTRWCFGACAGILGQCTSYPLDIVRRRMQTAGVTGHSADYTTILRTALSVYRSEGLKGGLYKGLSMNWIKGPISAGISFMVFETVQRWLRKFPVFHIDE</sequence>
<evidence type="ECO:0000256" key="3">
    <source>
        <dbReference type="ARBA" id="ARBA00022448"/>
    </source>
</evidence>
<dbReference type="EMBL" id="JAIWYP010000002">
    <property type="protein sequence ID" value="KAH3860119.1"/>
    <property type="molecule type" value="Genomic_DNA"/>
</dbReference>
<dbReference type="SUPFAM" id="SSF103506">
    <property type="entry name" value="Mitochondrial carrier"/>
    <property type="match status" value="1"/>
</dbReference>
<evidence type="ECO:0000256" key="2">
    <source>
        <dbReference type="ARBA" id="ARBA00006375"/>
    </source>
</evidence>
<dbReference type="OrthoDB" id="270584at2759"/>
<organism evidence="11 12">
    <name type="scientific">Dreissena polymorpha</name>
    <name type="common">Zebra mussel</name>
    <name type="synonym">Mytilus polymorpha</name>
    <dbReference type="NCBI Taxonomy" id="45954"/>
    <lineage>
        <taxon>Eukaryota</taxon>
        <taxon>Metazoa</taxon>
        <taxon>Spiralia</taxon>
        <taxon>Lophotrochozoa</taxon>
        <taxon>Mollusca</taxon>
        <taxon>Bivalvia</taxon>
        <taxon>Autobranchia</taxon>
        <taxon>Heteroconchia</taxon>
        <taxon>Euheterodonta</taxon>
        <taxon>Imparidentia</taxon>
        <taxon>Neoheterodontei</taxon>
        <taxon>Myida</taxon>
        <taxon>Dreissenoidea</taxon>
        <taxon>Dreissenidae</taxon>
        <taxon>Dreissena</taxon>
    </lineage>
</organism>
<dbReference type="AlphaFoldDB" id="A0A9D4LLJ8"/>
<keyword evidence="5" id="KW-0677">Repeat</keyword>
<feature type="repeat" description="Solcar" evidence="9">
    <location>
        <begin position="259"/>
        <end position="345"/>
    </location>
</feature>
<evidence type="ECO:0000256" key="8">
    <source>
        <dbReference type="ARBA" id="ARBA00023136"/>
    </source>
</evidence>
<dbReference type="Proteomes" id="UP000828390">
    <property type="component" value="Unassembled WGS sequence"/>
</dbReference>
<dbReference type="PROSITE" id="PS50920">
    <property type="entry name" value="SOLCAR"/>
    <property type="match status" value="3"/>
</dbReference>
<keyword evidence="6" id="KW-0999">Mitochondrion inner membrane</keyword>
<reference evidence="11" key="2">
    <citation type="submission" date="2020-11" db="EMBL/GenBank/DDBJ databases">
        <authorList>
            <person name="McCartney M.A."/>
            <person name="Auch B."/>
            <person name="Kono T."/>
            <person name="Mallez S."/>
            <person name="Becker A."/>
            <person name="Gohl D.M."/>
            <person name="Silverstein K.A.T."/>
            <person name="Koren S."/>
            <person name="Bechman K.B."/>
            <person name="Herman A."/>
            <person name="Abrahante J.E."/>
            <person name="Garbe J."/>
        </authorList>
    </citation>
    <scope>NUCLEOTIDE SEQUENCE</scope>
    <source>
        <strain evidence="11">Duluth1</strain>
        <tissue evidence="11">Whole animal</tissue>
    </source>
</reference>
<dbReference type="PRINTS" id="PR00926">
    <property type="entry name" value="MITOCARRIER"/>
</dbReference>
<feature type="repeat" description="Solcar" evidence="9">
    <location>
        <begin position="450"/>
        <end position="540"/>
    </location>
</feature>
<evidence type="ECO:0000256" key="10">
    <source>
        <dbReference type="RuleBase" id="RU000488"/>
    </source>
</evidence>
<gene>
    <name evidence="11" type="ORF">DPMN_023010</name>
</gene>
<reference evidence="11" key="1">
    <citation type="journal article" date="2019" name="bioRxiv">
        <title>The Genome of the Zebra Mussel, Dreissena polymorpha: A Resource for Invasive Species Research.</title>
        <authorList>
            <person name="McCartney M.A."/>
            <person name="Auch B."/>
            <person name="Kono T."/>
            <person name="Mallez S."/>
            <person name="Zhang Y."/>
            <person name="Obille A."/>
            <person name="Becker A."/>
            <person name="Abrahante J.E."/>
            <person name="Garbe J."/>
            <person name="Badalamenti J.P."/>
            <person name="Herman A."/>
            <person name="Mangelson H."/>
            <person name="Liachko I."/>
            <person name="Sullivan S."/>
            <person name="Sone E.D."/>
            <person name="Koren S."/>
            <person name="Silverstein K.A.T."/>
            <person name="Beckman K.B."/>
            <person name="Gohl D.M."/>
        </authorList>
    </citation>
    <scope>NUCLEOTIDE SEQUENCE</scope>
    <source>
        <strain evidence="11">Duluth1</strain>
        <tissue evidence="11">Whole animal</tissue>
    </source>
</reference>
<dbReference type="Pfam" id="PF00153">
    <property type="entry name" value="Mito_carr"/>
    <property type="match status" value="3"/>
</dbReference>
<keyword evidence="12" id="KW-1185">Reference proteome</keyword>
<evidence type="ECO:0000256" key="9">
    <source>
        <dbReference type="PROSITE-ProRule" id="PRU00282"/>
    </source>
</evidence>
<protein>
    <recommendedName>
        <fullName evidence="13">Mitochondrial coenzyme A transporter SLC25A42</fullName>
    </recommendedName>
</protein>
<feature type="repeat" description="Solcar" evidence="9">
    <location>
        <begin position="355"/>
        <end position="440"/>
    </location>
</feature>
<name>A0A9D4LLJ8_DREPO</name>
<evidence type="ECO:0000313" key="12">
    <source>
        <dbReference type="Proteomes" id="UP000828390"/>
    </source>
</evidence>
<dbReference type="PANTHER" id="PTHR24089">
    <property type="entry name" value="SOLUTE CARRIER FAMILY 25"/>
    <property type="match status" value="1"/>
</dbReference>
<proteinExistence type="inferred from homology"/>
<evidence type="ECO:0000256" key="5">
    <source>
        <dbReference type="ARBA" id="ARBA00022737"/>
    </source>
</evidence>
<keyword evidence="3 10" id="KW-0813">Transport</keyword>
<comment type="similarity">
    <text evidence="2 10">Belongs to the mitochondrial carrier (TC 2.A.29) family.</text>
</comment>
<dbReference type="InterPro" id="IPR002067">
    <property type="entry name" value="MCP"/>
</dbReference>
<dbReference type="InterPro" id="IPR002167">
    <property type="entry name" value="GDC-like"/>
</dbReference>
<comment type="subcellular location">
    <subcellularLocation>
        <location evidence="1">Mitochondrion inner membrane</location>
        <topology evidence="1">Multi-pass membrane protein</topology>
    </subcellularLocation>
</comment>
<accession>A0A9D4LLJ8</accession>
<keyword evidence="7" id="KW-0496">Mitochondrion</keyword>
<dbReference type="InterPro" id="IPR023395">
    <property type="entry name" value="MCP_dom_sf"/>
</dbReference>
<keyword evidence="4 9" id="KW-0812">Transmembrane</keyword>
<dbReference type="GO" id="GO:0005743">
    <property type="term" value="C:mitochondrial inner membrane"/>
    <property type="evidence" value="ECO:0007669"/>
    <property type="project" value="UniProtKB-SubCell"/>
</dbReference>
<comment type="caution">
    <text evidence="11">The sequence shown here is derived from an EMBL/GenBank/DDBJ whole genome shotgun (WGS) entry which is preliminary data.</text>
</comment>
<dbReference type="Gene3D" id="1.50.40.10">
    <property type="entry name" value="Mitochondrial carrier domain"/>
    <property type="match status" value="1"/>
</dbReference>
<evidence type="ECO:0008006" key="13">
    <source>
        <dbReference type="Google" id="ProtNLM"/>
    </source>
</evidence>
<evidence type="ECO:0000256" key="1">
    <source>
        <dbReference type="ARBA" id="ARBA00004448"/>
    </source>
</evidence>